<reference evidence="3" key="1">
    <citation type="journal article" date="2019" name="Int. J. Syst. Evol. Microbiol.">
        <title>The Global Catalogue of Microorganisms (GCM) 10K type strain sequencing project: providing services to taxonomists for standard genome sequencing and annotation.</title>
        <authorList>
            <consortium name="The Broad Institute Genomics Platform"/>
            <consortium name="The Broad Institute Genome Sequencing Center for Infectious Disease"/>
            <person name="Wu L."/>
            <person name="Ma J."/>
        </authorList>
    </citation>
    <scope>NUCLEOTIDE SEQUENCE [LARGE SCALE GENOMIC DNA]</scope>
    <source>
        <strain evidence="3">NBRC 111756</strain>
    </source>
</reference>
<name>A0ABW1ZYM0_9GAMM</name>
<sequence length="190" mass="20830">MPSPLPGRRISCCSAWPAGAPACGCMGAQDLDRYGRTLAHLVDGDGRLLSEALIASGLGFALAIPPNTRLAGCLFTVERQARLQRRGLWQRSPVVRLDAKPPLRSGFGVWRGRVSGVGGSARGAWLELEERIFVRLGPGDLPARARQLEGRVVELRGWLIDRRQGGRKLDSGRLRWLLDIQDPRHLSPVD</sequence>
<proteinExistence type="predicted"/>
<comment type="caution">
    <text evidence="2">The sequence shown here is derived from an EMBL/GenBank/DDBJ whole genome shotgun (WGS) entry which is preliminary data.</text>
</comment>
<dbReference type="RefSeq" id="WP_379908730.1">
    <property type="nucleotide sequence ID" value="NZ_JBHSWE010000001.1"/>
</dbReference>
<protein>
    <submittedName>
        <fullName evidence="2">Thermonuclease family protein</fullName>
    </submittedName>
</protein>
<dbReference type="Proteomes" id="UP001596422">
    <property type="component" value="Unassembled WGS sequence"/>
</dbReference>
<dbReference type="InterPro" id="IPR035437">
    <property type="entry name" value="SNase_OB-fold_sf"/>
</dbReference>
<evidence type="ECO:0000313" key="3">
    <source>
        <dbReference type="Proteomes" id="UP001596422"/>
    </source>
</evidence>
<keyword evidence="3" id="KW-1185">Reference proteome</keyword>
<feature type="domain" description="TNase-like" evidence="1">
    <location>
        <begin position="29"/>
        <end position="90"/>
    </location>
</feature>
<gene>
    <name evidence="2" type="ORF">ACFQDL_09115</name>
</gene>
<dbReference type="Gene3D" id="2.40.50.90">
    <property type="match status" value="1"/>
</dbReference>
<evidence type="ECO:0000313" key="2">
    <source>
        <dbReference type="EMBL" id="MFC6670224.1"/>
    </source>
</evidence>
<dbReference type="Pfam" id="PF00565">
    <property type="entry name" value="SNase"/>
    <property type="match status" value="1"/>
</dbReference>
<accession>A0ABW1ZYM0</accession>
<evidence type="ECO:0000259" key="1">
    <source>
        <dbReference type="Pfam" id="PF00565"/>
    </source>
</evidence>
<dbReference type="EMBL" id="JBHSWE010000001">
    <property type="protein sequence ID" value="MFC6670224.1"/>
    <property type="molecule type" value="Genomic_DNA"/>
</dbReference>
<dbReference type="SUPFAM" id="SSF50199">
    <property type="entry name" value="Staphylococcal nuclease"/>
    <property type="match status" value="1"/>
</dbReference>
<organism evidence="2 3">
    <name type="scientific">Marinobacterium aestuariivivens</name>
    <dbReference type="NCBI Taxonomy" id="1698799"/>
    <lineage>
        <taxon>Bacteria</taxon>
        <taxon>Pseudomonadati</taxon>
        <taxon>Pseudomonadota</taxon>
        <taxon>Gammaproteobacteria</taxon>
        <taxon>Oceanospirillales</taxon>
        <taxon>Oceanospirillaceae</taxon>
        <taxon>Marinobacterium</taxon>
    </lineage>
</organism>
<dbReference type="InterPro" id="IPR016071">
    <property type="entry name" value="Staphylococal_nuclease_OB-fold"/>
</dbReference>